<keyword evidence="1" id="KW-0175">Coiled coil</keyword>
<dbReference type="RefSeq" id="WP_170092399.1">
    <property type="nucleotide sequence ID" value="NZ_WOYG01000001.1"/>
</dbReference>
<evidence type="ECO:0000256" key="1">
    <source>
        <dbReference type="SAM" id="Coils"/>
    </source>
</evidence>
<protein>
    <submittedName>
        <fullName evidence="3">Uncharacterized protein</fullName>
    </submittedName>
</protein>
<organism evidence="3 4">
    <name type="scientific">Halomicrobium mukohataei</name>
    <dbReference type="NCBI Taxonomy" id="57705"/>
    <lineage>
        <taxon>Archaea</taxon>
        <taxon>Methanobacteriati</taxon>
        <taxon>Methanobacteriota</taxon>
        <taxon>Stenosarchaea group</taxon>
        <taxon>Halobacteria</taxon>
        <taxon>Halobacteriales</taxon>
        <taxon>Haloarculaceae</taxon>
        <taxon>Halomicrobium</taxon>
    </lineage>
</organism>
<dbReference type="Gene3D" id="1.10.287.1490">
    <property type="match status" value="1"/>
</dbReference>
<feature type="region of interest" description="Disordered" evidence="2">
    <location>
        <begin position="438"/>
        <end position="471"/>
    </location>
</feature>
<accession>A0A847UAW4</accession>
<comment type="caution">
    <text evidence="3">The sequence shown here is derived from an EMBL/GenBank/DDBJ whole genome shotgun (WGS) entry which is preliminary data.</text>
</comment>
<dbReference type="AlphaFoldDB" id="A0A847UAW4"/>
<feature type="compositionally biased region" description="Basic and acidic residues" evidence="2">
    <location>
        <begin position="456"/>
        <end position="466"/>
    </location>
</feature>
<dbReference type="Proteomes" id="UP000608662">
    <property type="component" value="Unassembled WGS sequence"/>
</dbReference>
<sequence length="682" mass="78081">MGFRDEFNDITAPAERVLDKDLIDLEVEPAQRRKELYKRIEQAEQEFEENFRLQYRKKLDDVTVREVRSHLATARLFLHAASRRDDGAPPLAPDAFTEDEIQAAIEFDHYRAFDVSNKEDLQRRIRNKDEVVYEFVVEEVATQTEQESDVFESQRNRIRTSIMEYLGDRYQERLDRSQEAVALYIQYHGLPNVLEGIEDAIDATADGSITRQDVESAVRSELEELSGRLHATMQEQERDIRSDIVSIRSELASVEWEQDVDVDTNDIESKLELLRSEVASLREEQRADVKAFDEAIEELSAQRARIDEKIQELEKAGEEVVESSTADAADSVAAKAERVVSDELNRLEERREELESEVIRLKRERERLEVASDRLTDEQENLEARVTQVSESLPDDDAGIEVDQANVVPARIARLYELDFISRFDESVGEAHEITLPTGERFEPSDGFAENANESGNERSRMRSLLEESGNPVDEVDHYPLRRRSRYTVVTSSRFGLRKNAELVIEATVHSSLDAFAMNGFDAQQAGLDNLLDIINRVMERAEEHDIPHLIAAASTTGWTDRVRDLVTESEFSRTRLGTDVSLCLVDVRTGNLLYDRSDELVHQNKKLFERAVYVERAEDCKRLIQEGYLSDPLTDIIRLEEIAAKNGYAEHVVSSAFDRIEATGDAVQRYHPEHGPYLVSQ</sequence>
<reference evidence="3" key="1">
    <citation type="submission" date="2019-12" db="EMBL/GenBank/DDBJ databases">
        <title>Whole-genome sequence of Halomicrobium mukohataei pws1.</title>
        <authorList>
            <person name="Verma D.K."/>
            <person name="Gopal K."/>
            <person name="Prasad E.S."/>
        </authorList>
    </citation>
    <scope>NUCLEOTIDE SEQUENCE</scope>
    <source>
        <strain evidence="3">Pws1</strain>
    </source>
</reference>
<dbReference type="EMBL" id="WOYG01000001">
    <property type="protein sequence ID" value="NLV08364.1"/>
    <property type="molecule type" value="Genomic_DNA"/>
</dbReference>
<evidence type="ECO:0000256" key="2">
    <source>
        <dbReference type="SAM" id="MobiDB-lite"/>
    </source>
</evidence>
<gene>
    <name evidence="3" type="ORF">GOC74_00205</name>
</gene>
<name>A0A847UAW4_9EURY</name>
<dbReference type="OrthoDB" id="341688at2157"/>
<evidence type="ECO:0000313" key="4">
    <source>
        <dbReference type="Proteomes" id="UP000608662"/>
    </source>
</evidence>
<feature type="coiled-coil region" evidence="1">
    <location>
        <begin position="264"/>
        <end position="392"/>
    </location>
</feature>
<evidence type="ECO:0000313" key="3">
    <source>
        <dbReference type="EMBL" id="NLV08364.1"/>
    </source>
</evidence>
<proteinExistence type="predicted"/>